<keyword evidence="5 8" id="KW-0812">Transmembrane</keyword>
<feature type="transmembrane region" description="Helical" evidence="8">
    <location>
        <begin position="416"/>
        <end position="438"/>
    </location>
</feature>
<feature type="transmembrane region" description="Helical" evidence="8">
    <location>
        <begin position="144"/>
        <end position="162"/>
    </location>
</feature>
<feature type="transmembrane region" description="Helical" evidence="8">
    <location>
        <begin position="386"/>
        <end position="404"/>
    </location>
</feature>
<evidence type="ECO:0000256" key="6">
    <source>
        <dbReference type="ARBA" id="ARBA00022989"/>
    </source>
</evidence>
<organism evidence="10 11">
    <name type="scientific">Pyrocoelia pectoralis</name>
    <dbReference type="NCBI Taxonomy" id="417401"/>
    <lineage>
        <taxon>Eukaryota</taxon>
        <taxon>Metazoa</taxon>
        <taxon>Ecdysozoa</taxon>
        <taxon>Arthropoda</taxon>
        <taxon>Hexapoda</taxon>
        <taxon>Insecta</taxon>
        <taxon>Pterygota</taxon>
        <taxon>Neoptera</taxon>
        <taxon>Endopterygota</taxon>
        <taxon>Coleoptera</taxon>
        <taxon>Polyphaga</taxon>
        <taxon>Elateriformia</taxon>
        <taxon>Elateroidea</taxon>
        <taxon>Lampyridae</taxon>
        <taxon>Lampyrinae</taxon>
        <taxon>Pyrocoelia</taxon>
    </lineage>
</organism>
<dbReference type="AlphaFoldDB" id="A0AAN7V066"/>
<dbReference type="GO" id="GO:0005886">
    <property type="term" value="C:plasma membrane"/>
    <property type="evidence" value="ECO:0007669"/>
    <property type="project" value="UniProtKB-SubCell"/>
</dbReference>
<feature type="transmembrane region" description="Helical" evidence="8">
    <location>
        <begin position="59"/>
        <end position="80"/>
    </location>
</feature>
<feature type="transmembrane region" description="Helical" evidence="8">
    <location>
        <begin position="252"/>
        <end position="273"/>
    </location>
</feature>
<evidence type="ECO:0000256" key="3">
    <source>
        <dbReference type="ARBA" id="ARBA00022475"/>
    </source>
</evidence>
<keyword evidence="4" id="KW-0762">Sugar transport</keyword>
<evidence type="ECO:0000256" key="8">
    <source>
        <dbReference type="SAM" id="Phobius"/>
    </source>
</evidence>
<dbReference type="PANTHER" id="PTHR48021">
    <property type="match status" value="1"/>
</dbReference>
<dbReference type="InterPro" id="IPR005828">
    <property type="entry name" value="MFS_sugar_transport-like"/>
</dbReference>
<dbReference type="EMBL" id="JAVRBK010000008">
    <property type="protein sequence ID" value="KAK5640210.1"/>
    <property type="molecule type" value="Genomic_DNA"/>
</dbReference>
<keyword evidence="2" id="KW-0813">Transport</keyword>
<accession>A0AAN7V066</accession>
<dbReference type="PANTHER" id="PTHR48021:SF46">
    <property type="entry name" value="MAJOR FACILITATOR SUPERFAMILY (MFS) PROFILE DOMAIN-CONTAINING PROTEIN"/>
    <property type="match status" value="1"/>
</dbReference>
<dbReference type="Gene3D" id="1.20.1250.20">
    <property type="entry name" value="MFS general substrate transporter like domains"/>
    <property type="match status" value="1"/>
</dbReference>
<dbReference type="InterPro" id="IPR050549">
    <property type="entry name" value="MFS_Trehalose_Transporter"/>
</dbReference>
<reference evidence="10 11" key="1">
    <citation type="journal article" date="2024" name="Insects">
        <title>An Improved Chromosome-Level Genome Assembly of the Firefly Pyrocoelia pectoralis.</title>
        <authorList>
            <person name="Fu X."/>
            <person name="Meyer-Rochow V.B."/>
            <person name="Ballantyne L."/>
            <person name="Zhu X."/>
        </authorList>
    </citation>
    <scope>NUCLEOTIDE SEQUENCE [LARGE SCALE GENOMIC DNA]</scope>
    <source>
        <strain evidence="10">XCY_ONT2</strain>
    </source>
</reference>
<feature type="transmembrane region" description="Helical" evidence="8">
    <location>
        <begin position="87"/>
        <end position="106"/>
    </location>
</feature>
<protein>
    <recommendedName>
        <fullName evidence="9">Major facilitator superfamily (MFS) profile domain-containing protein</fullName>
    </recommendedName>
</protein>
<evidence type="ECO:0000259" key="9">
    <source>
        <dbReference type="PROSITE" id="PS50850"/>
    </source>
</evidence>
<name>A0AAN7V066_9COLE</name>
<dbReference type="GO" id="GO:0022857">
    <property type="term" value="F:transmembrane transporter activity"/>
    <property type="evidence" value="ECO:0007669"/>
    <property type="project" value="InterPro"/>
</dbReference>
<evidence type="ECO:0000256" key="7">
    <source>
        <dbReference type="ARBA" id="ARBA00023136"/>
    </source>
</evidence>
<dbReference type="PROSITE" id="PS00216">
    <property type="entry name" value="SUGAR_TRANSPORT_1"/>
    <property type="match status" value="1"/>
</dbReference>
<dbReference type="Proteomes" id="UP001329430">
    <property type="component" value="Chromosome 8"/>
</dbReference>
<evidence type="ECO:0000256" key="1">
    <source>
        <dbReference type="ARBA" id="ARBA00004651"/>
    </source>
</evidence>
<feature type="transmembrane region" description="Helical" evidence="8">
    <location>
        <begin position="12"/>
        <end position="35"/>
    </location>
</feature>
<feature type="transmembrane region" description="Helical" evidence="8">
    <location>
        <begin position="168"/>
        <end position="190"/>
    </location>
</feature>
<dbReference type="FunFam" id="1.20.1250.20:FF:000218">
    <property type="entry name" value="facilitated trehalose transporter Tret1"/>
    <property type="match status" value="1"/>
</dbReference>
<dbReference type="InterPro" id="IPR020846">
    <property type="entry name" value="MFS_dom"/>
</dbReference>
<comment type="subcellular location">
    <subcellularLocation>
        <location evidence="1">Cell membrane</location>
        <topology evidence="1">Multi-pass membrane protein</topology>
    </subcellularLocation>
</comment>
<feature type="transmembrane region" description="Helical" evidence="8">
    <location>
        <begin position="349"/>
        <end position="374"/>
    </location>
</feature>
<dbReference type="Pfam" id="PF00083">
    <property type="entry name" value="Sugar_tr"/>
    <property type="match status" value="1"/>
</dbReference>
<keyword evidence="11" id="KW-1185">Reference proteome</keyword>
<feature type="transmembrane region" description="Helical" evidence="8">
    <location>
        <begin position="316"/>
        <end position="337"/>
    </location>
</feature>
<gene>
    <name evidence="10" type="ORF">RI129_011021</name>
</gene>
<evidence type="ECO:0000256" key="2">
    <source>
        <dbReference type="ARBA" id="ARBA00022448"/>
    </source>
</evidence>
<feature type="transmembrane region" description="Helical" evidence="8">
    <location>
        <begin position="112"/>
        <end position="132"/>
    </location>
</feature>
<comment type="caution">
    <text evidence="10">The sequence shown here is derived from an EMBL/GenBank/DDBJ whole genome shotgun (WGS) entry which is preliminary data.</text>
</comment>
<dbReference type="PROSITE" id="PS50850">
    <property type="entry name" value="MFS"/>
    <property type="match status" value="1"/>
</dbReference>
<dbReference type="InterPro" id="IPR036259">
    <property type="entry name" value="MFS_trans_sf"/>
</dbReference>
<evidence type="ECO:0000313" key="10">
    <source>
        <dbReference type="EMBL" id="KAK5640210.1"/>
    </source>
</evidence>
<feature type="transmembrane region" description="Helical" evidence="8">
    <location>
        <begin position="285"/>
        <end position="309"/>
    </location>
</feature>
<evidence type="ECO:0000313" key="11">
    <source>
        <dbReference type="Proteomes" id="UP001329430"/>
    </source>
</evidence>
<proteinExistence type="predicted"/>
<evidence type="ECO:0000256" key="5">
    <source>
        <dbReference type="ARBA" id="ARBA00022692"/>
    </source>
</evidence>
<dbReference type="InterPro" id="IPR005829">
    <property type="entry name" value="Sugar_transporter_CS"/>
</dbReference>
<sequence length="470" mass="52144">MKLPFKFVLEKRLLQYIAVATGSLVIICCGLNFGWTSPYLLVLLSEDSPIPMTADESSWLGIIYLVGGLCGSLFISLIGHLIGRKSILLWLSVPLLASWVIIALATTLLELLIARFIAGFCESLTLTSFSMYVSEISDPEIRGFLGTTITTNYFLGIMAMNIMGSYLTIKVCSFVCASVPIIHFISFVWTPESPTYLLMKGDREEAKRNFIALKGGNEVDHHLDIIARSIEEENGTDMSFISLFRQPNRRSLLMLVGLRFTQTFSGISAFTIYAQTIFKEGRSTISPLLGTAIFHAVQIIFSLLSSLFVDKLGRRPLLIASTIGAIVTLLAEGSFFFVRDVIKLETSHISLLAVVILIMFTCSYSLGLQTIPCFMAAEVFRADLKAYACTVSSVFFFSFGAMASKYFQFTKDKYGLYFPFWSFAICCVIGLVAIIILVPETKNKTLEEIQTERKSKVLSLSVNEGGRQSN</sequence>
<evidence type="ECO:0000256" key="4">
    <source>
        <dbReference type="ARBA" id="ARBA00022597"/>
    </source>
</evidence>
<keyword evidence="3" id="KW-1003">Cell membrane</keyword>
<feature type="domain" description="Major facilitator superfamily (MFS) profile" evidence="9">
    <location>
        <begin position="18"/>
        <end position="442"/>
    </location>
</feature>
<keyword evidence="6 8" id="KW-1133">Transmembrane helix</keyword>
<dbReference type="SUPFAM" id="SSF103473">
    <property type="entry name" value="MFS general substrate transporter"/>
    <property type="match status" value="1"/>
</dbReference>
<keyword evidence="7 8" id="KW-0472">Membrane</keyword>